<comment type="subunit">
    <text evidence="13">Heterodimer of SoxA and SoxX.</text>
</comment>
<comment type="caution">
    <text evidence="19">The sequence shown here is derived from an EMBL/GenBank/DDBJ whole genome shotgun (WGS) entry which is preliminary data.</text>
</comment>
<dbReference type="EMBL" id="QWKX01000001">
    <property type="protein sequence ID" value="RIH80085.1"/>
    <property type="molecule type" value="Genomic_DNA"/>
</dbReference>
<dbReference type="GO" id="GO:0016669">
    <property type="term" value="F:oxidoreductase activity, acting on a sulfur group of donors, cytochrome as acceptor"/>
    <property type="evidence" value="ECO:0007669"/>
    <property type="project" value="InterPro"/>
</dbReference>
<comment type="similarity">
    <text evidence="10 13">Belongs to the SoxA family.</text>
</comment>
<comment type="subcellular location">
    <subcellularLocation>
        <location evidence="1 13">Periplasm</location>
    </subcellularLocation>
</comment>
<evidence type="ECO:0000256" key="2">
    <source>
        <dbReference type="ARBA" id="ARBA00022448"/>
    </source>
</evidence>
<comment type="catalytic activity">
    <reaction evidence="12 13">
        <text>S-sulfanyl-L-cysteinyl-[SoxY protein] + thiosulfate + 2 Fe(III)-[cytochrome c] = S-(2-sulfodisulfanyl)-L-cysteinyl-[SoxY protein] + 2 Fe(II)-[cytochrome c] + 2 H(+)</text>
        <dbReference type="Rhea" id="RHEA:51224"/>
        <dbReference type="Rhea" id="RHEA-COMP:10350"/>
        <dbReference type="Rhea" id="RHEA-COMP:14399"/>
        <dbReference type="Rhea" id="RHEA-COMP:14689"/>
        <dbReference type="Rhea" id="RHEA-COMP:14690"/>
        <dbReference type="ChEBI" id="CHEBI:15378"/>
        <dbReference type="ChEBI" id="CHEBI:29033"/>
        <dbReference type="ChEBI" id="CHEBI:29034"/>
        <dbReference type="ChEBI" id="CHEBI:33542"/>
        <dbReference type="ChEBI" id="CHEBI:61963"/>
        <dbReference type="ChEBI" id="CHEBI:140664"/>
        <dbReference type="EC" id="2.8.5.2"/>
    </reaction>
</comment>
<dbReference type="GO" id="GO:0016740">
    <property type="term" value="F:transferase activity"/>
    <property type="evidence" value="ECO:0007669"/>
    <property type="project" value="UniProtKB-KW"/>
</dbReference>
<keyword evidence="6 17" id="KW-0732">Signal</keyword>
<dbReference type="RefSeq" id="WP_119361377.1">
    <property type="nucleotide sequence ID" value="NZ_JBHSXZ010000016.1"/>
</dbReference>
<evidence type="ECO:0000256" key="3">
    <source>
        <dbReference type="ARBA" id="ARBA00022617"/>
    </source>
</evidence>
<dbReference type="Proteomes" id="UP000266089">
    <property type="component" value="Unassembled WGS sequence"/>
</dbReference>
<gene>
    <name evidence="19" type="primary">soxA2_2</name>
    <name evidence="19" type="ORF">Mcate_00056</name>
</gene>
<evidence type="ECO:0000256" key="12">
    <source>
        <dbReference type="ARBA" id="ARBA00048423"/>
    </source>
</evidence>
<dbReference type="OrthoDB" id="9808312at2"/>
<evidence type="ECO:0000256" key="11">
    <source>
        <dbReference type="ARBA" id="ARBA00048077"/>
    </source>
</evidence>
<dbReference type="InterPro" id="IPR009056">
    <property type="entry name" value="Cyt_c-like_dom"/>
</dbReference>
<feature type="chain" id="PRO_5017282726" description="SoxAX cytochrome complex subunit A" evidence="17">
    <location>
        <begin position="23"/>
        <end position="263"/>
    </location>
</feature>
<name>A0A399E6J0_9DEIN</name>
<dbReference type="InterPro" id="IPR025710">
    <property type="entry name" value="SoxA"/>
</dbReference>
<feature type="active site" description="Cysteine persulfide intermediate" evidence="14">
    <location>
        <position position="224"/>
    </location>
</feature>
<feature type="signal peptide" evidence="17">
    <location>
        <begin position="1"/>
        <end position="22"/>
    </location>
</feature>
<keyword evidence="4 13" id="KW-0808">Transferase</keyword>
<keyword evidence="19" id="KW-0560">Oxidoreductase</keyword>
<dbReference type="Gene3D" id="1.10.760.10">
    <property type="entry name" value="Cytochrome c-like domain"/>
    <property type="match status" value="2"/>
</dbReference>
<keyword evidence="3 13" id="KW-0349">Heme</keyword>
<evidence type="ECO:0000256" key="13">
    <source>
        <dbReference type="PIRNR" id="PIRNR038455"/>
    </source>
</evidence>
<protein>
    <recommendedName>
        <fullName evidence="13">SoxAX cytochrome complex subunit A</fullName>
        <ecNumber evidence="13">2.8.5.2</ecNumber>
    </recommendedName>
    <alternativeName>
        <fullName evidence="13">Protein SoxA</fullName>
    </alternativeName>
    <alternativeName>
        <fullName evidence="13">Sulfur oxidizing protein A</fullName>
    </alternativeName>
    <alternativeName>
        <fullName evidence="13">Thiosulfate-oxidizing multienzyme system protein SoxA</fullName>
    </alternativeName>
</protein>
<evidence type="ECO:0000256" key="14">
    <source>
        <dbReference type="PIRSR" id="PIRSR038455-1"/>
    </source>
</evidence>
<evidence type="ECO:0000256" key="5">
    <source>
        <dbReference type="ARBA" id="ARBA00022723"/>
    </source>
</evidence>
<dbReference type="Pfam" id="PF21342">
    <property type="entry name" value="SoxA-TsdA_cyt-c"/>
    <property type="match status" value="1"/>
</dbReference>
<dbReference type="PROSITE" id="PS51007">
    <property type="entry name" value="CYTC"/>
    <property type="match status" value="1"/>
</dbReference>
<sequence length="263" mass="29704">MGRFWRLVGAVVLALFSLMVLAQEEDDPAKEAEKQKQQLLEQSGGILPSDLYVEQGEQLFKAKRGPKNASLEACDFGRGPGKLEGVVGRLPRYFFDTRRVEDLDSRIRTCMIRLQGFKPEEISRSEVVAIAFYIASLSNEQPVVVRPLMPQEKKLYELGERLFYLRAGPRDMGCATCHVTYVGKRAGVLPYSDLLKDKRAASHWPAFRYSNDQAWTMADRIRACYANLGMPAPDFYSEPIIALTLFMNVQANGARMDLPGFIR</sequence>
<organism evidence="19 20">
    <name type="scientific">Meiothermus taiwanensis</name>
    <dbReference type="NCBI Taxonomy" id="172827"/>
    <lineage>
        <taxon>Bacteria</taxon>
        <taxon>Thermotogati</taxon>
        <taxon>Deinococcota</taxon>
        <taxon>Deinococci</taxon>
        <taxon>Thermales</taxon>
        <taxon>Thermaceae</taxon>
        <taxon>Meiothermus</taxon>
    </lineage>
</organism>
<dbReference type="GO" id="GO:0009055">
    <property type="term" value="F:electron transfer activity"/>
    <property type="evidence" value="ECO:0007669"/>
    <property type="project" value="InterPro"/>
</dbReference>
<feature type="binding site" description="covalent" evidence="15">
    <location>
        <position position="74"/>
    </location>
    <ligand>
        <name>heme c</name>
        <dbReference type="ChEBI" id="CHEBI:61717"/>
        <label>1</label>
    </ligand>
</feature>
<evidence type="ECO:0000256" key="4">
    <source>
        <dbReference type="ARBA" id="ARBA00022679"/>
    </source>
</evidence>
<dbReference type="InterPro" id="IPR036909">
    <property type="entry name" value="Cyt_c-like_dom_sf"/>
</dbReference>
<evidence type="ECO:0000313" key="19">
    <source>
        <dbReference type="EMBL" id="RIH80085.1"/>
    </source>
</evidence>
<keyword evidence="5 13" id="KW-0479">Metal-binding</keyword>
<dbReference type="AlphaFoldDB" id="A0A399E6J0"/>
<evidence type="ECO:0000256" key="6">
    <source>
        <dbReference type="ARBA" id="ARBA00022729"/>
    </source>
</evidence>
<dbReference type="PIRSF" id="PIRSF038455">
    <property type="entry name" value="SoxA"/>
    <property type="match status" value="1"/>
</dbReference>
<dbReference type="GO" id="GO:0042597">
    <property type="term" value="C:periplasmic space"/>
    <property type="evidence" value="ECO:0007669"/>
    <property type="project" value="UniProtKB-SubCell"/>
</dbReference>
<evidence type="ECO:0000256" key="16">
    <source>
        <dbReference type="PIRSR" id="PIRSR038455-3"/>
    </source>
</evidence>
<feature type="binding site" description="axial binding residue" evidence="16">
    <location>
        <position position="178"/>
    </location>
    <ligand>
        <name>heme c</name>
        <dbReference type="ChEBI" id="CHEBI:61717"/>
        <label>2</label>
    </ligand>
    <ligandPart>
        <name>Fe</name>
        <dbReference type="ChEBI" id="CHEBI:18248"/>
    </ligandPart>
</feature>
<feature type="binding site" description="covalent" evidence="15">
    <location>
        <position position="177"/>
    </location>
    <ligand>
        <name>heme c</name>
        <dbReference type="ChEBI" id="CHEBI:61717"/>
        <label>2</label>
    </ligand>
</feature>
<proteinExistence type="inferred from homology"/>
<evidence type="ECO:0000256" key="1">
    <source>
        <dbReference type="ARBA" id="ARBA00004418"/>
    </source>
</evidence>
<keyword evidence="2 13" id="KW-0813">Transport</keyword>
<dbReference type="GO" id="GO:0020037">
    <property type="term" value="F:heme binding"/>
    <property type="evidence" value="ECO:0007669"/>
    <property type="project" value="InterPro"/>
</dbReference>
<keyword evidence="7 13" id="KW-0574">Periplasm</keyword>
<keyword evidence="8 13" id="KW-0249">Electron transport</keyword>
<dbReference type="GO" id="GO:0019417">
    <property type="term" value="P:sulfur oxidation"/>
    <property type="evidence" value="ECO:0007669"/>
    <property type="project" value="InterPro"/>
</dbReference>
<evidence type="ECO:0000259" key="18">
    <source>
        <dbReference type="PROSITE" id="PS51007"/>
    </source>
</evidence>
<evidence type="ECO:0000256" key="8">
    <source>
        <dbReference type="ARBA" id="ARBA00022982"/>
    </source>
</evidence>
<dbReference type="GO" id="GO:0070069">
    <property type="term" value="C:cytochrome complex"/>
    <property type="evidence" value="ECO:0007669"/>
    <property type="project" value="InterPro"/>
</dbReference>
<dbReference type="NCBIfam" id="TIGR04484">
    <property type="entry name" value="thiosulf_SoxA"/>
    <property type="match status" value="1"/>
</dbReference>
<comment type="catalytic activity">
    <reaction evidence="11 13">
        <text>L-cysteinyl-[SoxY protein] + thiosulfate + 2 Fe(III)-[cytochrome c] = S-sulfosulfanyl-L-cysteinyl-[SoxY protein] + 2 Fe(II)-[cytochrome c] + 2 H(+)</text>
        <dbReference type="Rhea" id="RHEA:56720"/>
        <dbReference type="Rhea" id="RHEA-COMP:10350"/>
        <dbReference type="Rhea" id="RHEA-COMP:14328"/>
        <dbReference type="Rhea" id="RHEA-COMP:14399"/>
        <dbReference type="Rhea" id="RHEA-COMP:14691"/>
        <dbReference type="ChEBI" id="CHEBI:15378"/>
        <dbReference type="ChEBI" id="CHEBI:29033"/>
        <dbReference type="ChEBI" id="CHEBI:29034"/>
        <dbReference type="ChEBI" id="CHEBI:29950"/>
        <dbReference type="ChEBI" id="CHEBI:33542"/>
        <dbReference type="ChEBI" id="CHEBI:139321"/>
        <dbReference type="EC" id="2.8.5.2"/>
    </reaction>
</comment>
<accession>A0A399E6J0</accession>
<feature type="binding site" evidence="15">
    <location>
        <position position="220"/>
    </location>
    <ligand>
        <name>substrate</name>
    </ligand>
</feature>
<evidence type="ECO:0000256" key="17">
    <source>
        <dbReference type="SAM" id="SignalP"/>
    </source>
</evidence>
<feature type="binding site" description="axial binding residue" evidence="16">
    <location>
        <position position="224"/>
    </location>
    <ligand>
        <name>heme c</name>
        <dbReference type="ChEBI" id="CHEBI:61717"/>
        <label>2</label>
    </ligand>
    <ligandPart>
        <name>Fe</name>
        <dbReference type="ChEBI" id="CHEBI:18248"/>
    </ligandPart>
</feature>
<evidence type="ECO:0000256" key="10">
    <source>
        <dbReference type="ARBA" id="ARBA00025746"/>
    </source>
</evidence>
<comment type="cofactor">
    <cofactor evidence="15">
        <name>heme</name>
        <dbReference type="ChEBI" id="CHEBI:30413"/>
    </cofactor>
    <text evidence="15">Binds 2 heme groups per subunit.</text>
</comment>
<feature type="binding site" description="covalent" evidence="15">
    <location>
        <position position="174"/>
    </location>
    <ligand>
        <name>heme c</name>
        <dbReference type="ChEBI" id="CHEBI:61717"/>
        <label>2</label>
    </ligand>
</feature>
<dbReference type="GO" id="GO:0046872">
    <property type="term" value="F:metal ion binding"/>
    <property type="evidence" value="ECO:0007669"/>
    <property type="project" value="UniProtKB-KW"/>
</dbReference>
<dbReference type="EC" id="2.8.5.2" evidence="13"/>
<keyword evidence="9 13" id="KW-0408">Iron</keyword>
<evidence type="ECO:0000256" key="15">
    <source>
        <dbReference type="PIRSR" id="PIRSR038455-2"/>
    </source>
</evidence>
<feature type="domain" description="Cytochrome c" evidence="18">
    <location>
        <begin position="154"/>
        <end position="263"/>
    </location>
</feature>
<reference evidence="19 20" key="1">
    <citation type="submission" date="2018-08" db="EMBL/GenBank/DDBJ databases">
        <title>Meiothermus cateniformans JCM 15151 genome sequencing project.</title>
        <authorList>
            <person name="Da Costa M.S."/>
            <person name="Albuquerque L."/>
            <person name="Raposo P."/>
            <person name="Froufe H.J.C."/>
            <person name="Barroso C.S."/>
            <person name="Egas C."/>
        </authorList>
    </citation>
    <scope>NUCLEOTIDE SEQUENCE [LARGE SCALE GENOMIC DNA]</scope>
    <source>
        <strain evidence="19 20">JCM 15151</strain>
    </source>
</reference>
<feature type="binding site" description="axial binding residue" evidence="16">
    <location>
        <position position="110"/>
    </location>
    <ligand>
        <name>heme c</name>
        <dbReference type="ChEBI" id="CHEBI:61717"/>
        <label>1</label>
    </ligand>
    <ligandPart>
        <name>Fe</name>
        <dbReference type="ChEBI" id="CHEBI:18248"/>
    </ligandPart>
</feature>
<evidence type="ECO:0000313" key="20">
    <source>
        <dbReference type="Proteomes" id="UP000266089"/>
    </source>
</evidence>
<dbReference type="SUPFAM" id="SSF46626">
    <property type="entry name" value="Cytochrome c"/>
    <property type="match status" value="2"/>
</dbReference>
<evidence type="ECO:0000256" key="9">
    <source>
        <dbReference type="ARBA" id="ARBA00023004"/>
    </source>
</evidence>
<evidence type="ECO:0000256" key="7">
    <source>
        <dbReference type="ARBA" id="ARBA00022764"/>
    </source>
</evidence>